<gene>
    <name evidence="1" type="ORF">CPELLU_LOCUS20698</name>
</gene>
<feature type="non-terminal residue" evidence="1">
    <location>
        <position position="46"/>
    </location>
</feature>
<proteinExistence type="predicted"/>
<evidence type="ECO:0000313" key="2">
    <source>
        <dbReference type="Proteomes" id="UP000789759"/>
    </source>
</evidence>
<reference evidence="1" key="1">
    <citation type="submission" date="2021-06" db="EMBL/GenBank/DDBJ databases">
        <authorList>
            <person name="Kallberg Y."/>
            <person name="Tangrot J."/>
            <person name="Rosling A."/>
        </authorList>
    </citation>
    <scope>NUCLEOTIDE SEQUENCE</scope>
    <source>
        <strain evidence="1">FL966</strain>
    </source>
</reference>
<sequence>VYKMPLPIQTQRIFQFKLHNENPTVQQLQLHLPDQHFVTFKDDEAL</sequence>
<evidence type="ECO:0000313" key="1">
    <source>
        <dbReference type="EMBL" id="CAG8831160.1"/>
    </source>
</evidence>
<dbReference type="AlphaFoldDB" id="A0A9N9PKR7"/>
<dbReference type="Proteomes" id="UP000789759">
    <property type="component" value="Unassembled WGS sequence"/>
</dbReference>
<keyword evidence="2" id="KW-1185">Reference proteome</keyword>
<name>A0A9N9PKR7_9GLOM</name>
<comment type="caution">
    <text evidence="1">The sequence shown here is derived from an EMBL/GenBank/DDBJ whole genome shotgun (WGS) entry which is preliminary data.</text>
</comment>
<feature type="non-terminal residue" evidence="1">
    <location>
        <position position="1"/>
    </location>
</feature>
<dbReference type="EMBL" id="CAJVQA010065587">
    <property type="protein sequence ID" value="CAG8831160.1"/>
    <property type="molecule type" value="Genomic_DNA"/>
</dbReference>
<accession>A0A9N9PKR7</accession>
<protein>
    <submittedName>
        <fullName evidence="1">394_t:CDS:1</fullName>
    </submittedName>
</protein>
<organism evidence="1 2">
    <name type="scientific">Cetraspora pellucida</name>
    <dbReference type="NCBI Taxonomy" id="1433469"/>
    <lineage>
        <taxon>Eukaryota</taxon>
        <taxon>Fungi</taxon>
        <taxon>Fungi incertae sedis</taxon>
        <taxon>Mucoromycota</taxon>
        <taxon>Glomeromycotina</taxon>
        <taxon>Glomeromycetes</taxon>
        <taxon>Diversisporales</taxon>
        <taxon>Gigasporaceae</taxon>
        <taxon>Cetraspora</taxon>
    </lineage>
</organism>